<feature type="region of interest" description="Disordered" evidence="1">
    <location>
        <begin position="1"/>
        <end position="31"/>
    </location>
</feature>
<proteinExistence type="predicted"/>
<accession>W1NP18</accession>
<gene>
    <name evidence="2" type="ORF">AMTR_s00117p00123490</name>
</gene>
<dbReference type="Proteomes" id="UP000017836">
    <property type="component" value="Unassembled WGS sequence"/>
</dbReference>
<reference evidence="3" key="1">
    <citation type="journal article" date="2013" name="Science">
        <title>The Amborella genome and the evolution of flowering plants.</title>
        <authorList>
            <consortium name="Amborella Genome Project"/>
        </authorList>
    </citation>
    <scope>NUCLEOTIDE SEQUENCE [LARGE SCALE GENOMIC DNA]</scope>
</reference>
<dbReference type="Gramene" id="ERM97981">
    <property type="protein sequence ID" value="ERM97981"/>
    <property type="gene ID" value="AMTR_s00117p00123490"/>
</dbReference>
<keyword evidence="3" id="KW-1185">Reference proteome</keyword>
<evidence type="ECO:0000313" key="2">
    <source>
        <dbReference type="EMBL" id="ERM97981.1"/>
    </source>
</evidence>
<evidence type="ECO:0000256" key="1">
    <source>
        <dbReference type="SAM" id="MobiDB-lite"/>
    </source>
</evidence>
<evidence type="ECO:0000313" key="3">
    <source>
        <dbReference type="Proteomes" id="UP000017836"/>
    </source>
</evidence>
<dbReference type="AlphaFoldDB" id="W1NP18"/>
<dbReference type="HOGENOM" id="CLU_2088107_0_0_1"/>
<protein>
    <submittedName>
        <fullName evidence="2">Uncharacterized protein</fullName>
    </submittedName>
</protein>
<organism evidence="2 3">
    <name type="scientific">Amborella trichopoda</name>
    <dbReference type="NCBI Taxonomy" id="13333"/>
    <lineage>
        <taxon>Eukaryota</taxon>
        <taxon>Viridiplantae</taxon>
        <taxon>Streptophyta</taxon>
        <taxon>Embryophyta</taxon>
        <taxon>Tracheophyta</taxon>
        <taxon>Spermatophyta</taxon>
        <taxon>Magnoliopsida</taxon>
        <taxon>Amborellales</taxon>
        <taxon>Amborellaceae</taxon>
        <taxon>Amborella</taxon>
    </lineage>
</organism>
<dbReference type="EMBL" id="KI395608">
    <property type="protein sequence ID" value="ERM97981.1"/>
    <property type="molecule type" value="Genomic_DNA"/>
</dbReference>
<sequence>MTIVDDVEETTPHVPYPRQGSNDVPYPRQGSNEPITLPAWAQRLSFLTSDIRSLKSEEGLLKAIYRFTGQAYLREVYIFSFSLGRATLDLIALGVPDADLLQEDVTWQFVGPVIFRC</sequence>
<name>W1NP18_AMBTC</name>